<dbReference type="RefSeq" id="WP_222993674.1">
    <property type="nucleotide sequence ID" value="NZ_JAINVV010000015.1"/>
</dbReference>
<evidence type="ECO:0000313" key="16">
    <source>
        <dbReference type="EMBL" id="MBY8826226.1"/>
    </source>
</evidence>
<comment type="caution">
    <text evidence="16">The sequence shown here is derived from an EMBL/GenBank/DDBJ whole genome shotgun (WGS) entry which is preliminary data.</text>
</comment>
<keyword evidence="7" id="KW-0406">Ion transport</keyword>
<accession>A0ABS7PXY9</accession>
<dbReference type="EMBL" id="JAINVV010000015">
    <property type="protein sequence ID" value="MBY8826226.1"/>
    <property type="molecule type" value="Genomic_DNA"/>
</dbReference>
<reference evidence="16 17" key="1">
    <citation type="submission" date="2021-08" db="EMBL/GenBank/DDBJ databases">
        <authorList>
            <person name="Tuo L."/>
        </authorList>
    </citation>
    <scope>NUCLEOTIDE SEQUENCE [LARGE SCALE GENOMIC DNA]</scope>
    <source>
        <strain evidence="16 17">JCM 31229</strain>
    </source>
</reference>
<sequence>MKSGLFAGLSFAALAASHSAAFAQDTNAEDIVVTAQKREEKLREVPISISAVTSDQLVSQGASRFTDYAGYIPGMSFSASSIAGQGEINLRGVTTALSPTASTAIYIDEVPTTTHGTWGGSGYKPIDLFPYDLERVEVLRGPQGTLYGDSTIGGLVKYVTRTADVDDFSGAAGVEAIAVTGGHGLGGGGRAMINVPIAPGVLGVRVSGFYQKNPGFITNVTTGRKGTNETEQRGLRVAARLAPNDDFSIDAQWLHSEFDGDGRTNIRLVPGSTEPLYGTDKYDFRLPEPTRQTFDLLSATARYDFGPVNLTSVTGWSRNRNVFNSDASSLMQGWISMLTGGAVTNGLGRGEGPTVNRKFSQEVRLASAQDQRLTWQIGGYYSVEDTDTVQSYIPYRTDGSVYSELLEIYRDEVQSRYTDISAFANATFKVTDKWEVSGGIRHSRITDDFHERAVGSMLSGSQTIPYFDDIKAKYKATTWSLTTRYIADDDLMMFARAASGFRAGGINYTWPGAQKSYDPDSLVSYEAGVRADFLDDKASIDLTVYYLDWKDFFILAFTPDAFEFGYQINGGKANGLGMEFTGTLRPAQGLSLTATAAYYGLKVRQDLPTIGAEAGDRTPTSPAWSGSLLADYRVPLSGDWTLNLGGGVRWTTHTYSRFIGDPQALRLDGYAVVDLNAAVSSDRWTLRGYVRNLANDRTFISAAGQNRGVQMNPRTMGLAIDMRF</sequence>
<evidence type="ECO:0000259" key="15">
    <source>
        <dbReference type="Pfam" id="PF07715"/>
    </source>
</evidence>
<dbReference type="PANTHER" id="PTHR32552">
    <property type="entry name" value="FERRICHROME IRON RECEPTOR-RELATED"/>
    <property type="match status" value="1"/>
</dbReference>
<evidence type="ECO:0000256" key="3">
    <source>
        <dbReference type="ARBA" id="ARBA00022452"/>
    </source>
</evidence>
<keyword evidence="8 12" id="KW-0798">TonB box</keyword>
<feature type="domain" description="TonB-dependent receptor-like beta-barrel" evidence="14">
    <location>
        <begin position="248"/>
        <end position="693"/>
    </location>
</feature>
<keyword evidence="9 11" id="KW-0472">Membrane</keyword>
<keyword evidence="16" id="KW-0675">Receptor</keyword>
<evidence type="ECO:0000256" key="7">
    <source>
        <dbReference type="ARBA" id="ARBA00023065"/>
    </source>
</evidence>
<dbReference type="Pfam" id="PF07715">
    <property type="entry name" value="Plug"/>
    <property type="match status" value="1"/>
</dbReference>
<evidence type="ECO:0000256" key="4">
    <source>
        <dbReference type="ARBA" id="ARBA00022496"/>
    </source>
</evidence>
<evidence type="ECO:0000259" key="14">
    <source>
        <dbReference type="Pfam" id="PF00593"/>
    </source>
</evidence>
<comment type="similarity">
    <text evidence="11 12">Belongs to the TonB-dependent receptor family.</text>
</comment>
<evidence type="ECO:0000256" key="9">
    <source>
        <dbReference type="ARBA" id="ARBA00023136"/>
    </source>
</evidence>
<dbReference type="InterPro" id="IPR000531">
    <property type="entry name" value="Beta-barrel_TonB"/>
</dbReference>
<evidence type="ECO:0000256" key="6">
    <source>
        <dbReference type="ARBA" id="ARBA00023004"/>
    </source>
</evidence>
<organism evidence="16 17">
    <name type="scientific">Sphingomonas colocasiae</name>
    <dbReference type="NCBI Taxonomy" id="1848973"/>
    <lineage>
        <taxon>Bacteria</taxon>
        <taxon>Pseudomonadati</taxon>
        <taxon>Pseudomonadota</taxon>
        <taxon>Alphaproteobacteria</taxon>
        <taxon>Sphingomonadales</taxon>
        <taxon>Sphingomonadaceae</taxon>
        <taxon>Sphingomonas</taxon>
    </lineage>
</organism>
<evidence type="ECO:0000256" key="12">
    <source>
        <dbReference type="RuleBase" id="RU003357"/>
    </source>
</evidence>
<keyword evidence="6" id="KW-0408">Iron</keyword>
<evidence type="ECO:0000256" key="11">
    <source>
        <dbReference type="PROSITE-ProRule" id="PRU01360"/>
    </source>
</evidence>
<protein>
    <submittedName>
        <fullName evidence="16">TonB-dependent receptor</fullName>
    </submittedName>
</protein>
<keyword evidence="5 11" id="KW-0812">Transmembrane</keyword>
<dbReference type="SUPFAM" id="SSF56935">
    <property type="entry name" value="Porins"/>
    <property type="match status" value="1"/>
</dbReference>
<dbReference type="Gene3D" id="2.40.170.20">
    <property type="entry name" value="TonB-dependent receptor, beta-barrel domain"/>
    <property type="match status" value="1"/>
</dbReference>
<dbReference type="PANTHER" id="PTHR32552:SF81">
    <property type="entry name" value="TONB-DEPENDENT OUTER MEMBRANE RECEPTOR"/>
    <property type="match status" value="1"/>
</dbReference>
<evidence type="ECO:0000256" key="1">
    <source>
        <dbReference type="ARBA" id="ARBA00004571"/>
    </source>
</evidence>
<keyword evidence="4" id="KW-0410">Iron transport</keyword>
<evidence type="ECO:0000313" key="17">
    <source>
        <dbReference type="Proteomes" id="UP000706039"/>
    </source>
</evidence>
<dbReference type="InterPro" id="IPR039426">
    <property type="entry name" value="TonB-dep_rcpt-like"/>
</dbReference>
<keyword evidence="13" id="KW-0732">Signal</keyword>
<dbReference type="Pfam" id="PF00593">
    <property type="entry name" value="TonB_dep_Rec_b-barrel"/>
    <property type="match status" value="1"/>
</dbReference>
<evidence type="ECO:0000256" key="13">
    <source>
        <dbReference type="SAM" id="SignalP"/>
    </source>
</evidence>
<evidence type="ECO:0000256" key="5">
    <source>
        <dbReference type="ARBA" id="ARBA00022692"/>
    </source>
</evidence>
<comment type="subcellular location">
    <subcellularLocation>
        <location evidence="1 11">Cell outer membrane</location>
        <topology evidence="1 11">Multi-pass membrane protein</topology>
    </subcellularLocation>
</comment>
<evidence type="ECO:0000256" key="10">
    <source>
        <dbReference type="ARBA" id="ARBA00023237"/>
    </source>
</evidence>
<keyword evidence="3 11" id="KW-1134">Transmembrane beta strand</keyword>
<keyword evidence="10 11" id="KW-0998">Cell outer membrane</keyword>
<gene>
    <name evidence="16" type="ORF">K7G82_28245</name>
</gene>
<dbReference type="PROSITE" id="PS52016">
    <property type="entry name" value="TONB_DEPENDENT_REC_3"/>
    <property type="match status" value="1"/>
</dbReference>
<dbReference type="InterPro" id="IPR036942">
    <property type="entry name" value="Beta-barrel_TonB_sf"/>
</dbReference>
<dbReference type="Proteomes" id="UP000706039">
    <property type="component" value="Unassembled WGS sequence"/>
</dbReference>
<proteinExistence type="inferred from homology"/>
<keyword evidence="2 11" id="KW-0813">Transport</keyword>
<feature type="domain" description="TonB-dependent receptor plug" evidence="15">
    <location>
        <begin position="42"/>
        <end position="154"/>
    </location>
</feature>
<feature type="chain" id="PRO_5046585825" evidence="13">
    <location>
        <begin position="24"/>
        <end position="724"/>
    </location>
</feature>
<feature type="signal peptide" evidence="13">
    <location>
        <begin position="1"/>
        <end position="23"/>
    </location>
</feature>
<keyword evidence="17" id="KW-1185">Reference proteome</keyword>
<name>A0ABS7PXY9_9SPHN</name>
<dbReference type="InterPro" id="IPR012910">
    <property type="entry name" value="Plug_dom"/>
</dbReference>
<evidence type="ECO:0000256" key="8">
    <source>
        <dbReference type="ARBA" id="ARBA00023077"/>
    </source>
</evidence>
<evidence type="ECO:0000256" key="2">
    <source>
        <dbReference type="ARBA" id="ARBA00022448"/>
    </source>
</evidence>